<feature type="signal peptide" evidence="1">
    <location>
        <begin position="1"/>
        <end position="27"/>
    </location>
</feature>
<organism evidence="2 3">
    <name type="scientific">Candidatus Scatoplasma merdavium</name>
    <dbReference type="NCBI Taxonomy" id="2840932"/>
    <lineage>
        <taxon>Bacteria</taxon>
        <taxon>Bacillati</taxon>
        <taxon>Bacillota</taxon>
        <taxon>Bacilli</taxon>
        <taxon>Bacillales</taxon>
        <taxon>Candidatus Scatoplasma</taxon>
    </lineage>
</organism>
<protein>
    <recommendedName>
        <fullName evidence="4">SipW-cognate class signal peptide</fullName>
    </recommendedName>
</protein>
<evidence type="ECO:0000256" key="1">
    <source>
        <dbReference type="SAM" id="SignalP"/>
    </source>
</evidence>
<feature type="chain" id="PRO_5039351109" description="SipW-cognate class signal peptide" evidence="1">
    <location>
        <begin position="28"/>
        <end position="222"/>
    </location>
</feature>
<dbReference type="EMBL" id="JADING010000029">
    <property type="protein sequence ID" value="MBO8414063.1"/>
    <property type="molecule type" value="Genomic_DNA"/>
</dbReference>
<name>A0A9D9D8W6_9BACL</name>
<reference evidence="2" key="2">
    <citation type="journal article" date="2021" name="PeerJ">
        <title>Extensive microbial diversity within the chicken gut microbiome revealed by metagenomics and culture.</title>
        <authorList>
            <person name="Gilroy R."/>
            <person name="Ravi A."/>
            <person name="Getino M."/>
            <person name="Pursley I."/>
            <person name="Horton D.L."/>
            <person name="Alikhan N.F."/>
            <person name="Baker D."/>
            <person name="Gharbi K."/>
            <person name="Hall N."/>
            <person name="Watson M."/>
            <person name="Adriaenssens E.M."/>
            <person name="Foster-Nyarko E."/>
            <person name="Jarju S."/>
            <person name="Secka A."/>
            <person name="Antonio M."/>
            <person name="Oren A."/>
            <person name="Chaudhuri R.R."/>
            <person name="La Ragione R."/>
            <person name="Hildebrand F."/>
            <person name="Pallen M.J."/>
        </authorList>
    </citation>
    <scope>NUCLEOTIDE SEQUENCE</scope>
    <source>
        <strain evidence="2">1748</strain>
    </source>
</reference>
<evidence type="ECO:0008006" key="4">
    <source>
        <dbReference type="Google" id="ProtNLM"/>
    </source>
</evidence>
<gene>
    <name evidence="2" type="ORF">IAC78_01075</name>
</gene>
<keyword evidence="1" id="KW-0732">Signal</keyword>
<dbReference type="Proteomes" id="UP000823629">
    <property type="component" value="Unassembled WGS sequence"/>
</dbReference>
<evidence type="ECO:0000313" key="2">
    <source>
        <dbReference type="EMBL" id="MBO8414063.1"/>
    </source>
</evidence>
<comment type="caution">
    <text evidence="2">The sequence shown here is derived from an EMBL/GenBank/DDBJ whole genome shotgun (WGS) entry which is preliminary data.</text>
</comment>
<sequence length="222" mass="23718">MKSKKNKLFVGGVALFGLAALATTSLAAFIITDISKIEGEGSIDVGGVEVTDKRVGITGTLAVKDTTLDLDGKVEGDAESFTDGEQTITMDGEFKGSFSVNLSLTATDASKWDKLESVTFTIKANEAGIFDYLQWTADSNVTGSDTTYNVTVPKASLSSVWTETSITKEQVFKLEWENKPLNWLNSNYSADFEGGVTYLNDAKSAINGTTFTVTAAINTVSE</sequence>
<dbReference type="AlphaFoldDB" id="A0A9D9D8W6"/>
<accession>A0A9D9D8W6</accession>
<reference evidence="2" key="1">
    <citation type="submission" date="2020-10" db="EMBL/GenBank/DDBJ databases">
        <authorList>
            <person name="Gilroy R."/>
        </authorList>
    </citation>
    <scope>NUCLEOTIDE SEQUENCE</scope>
    <source>
        <strain evidence="2">1748</strain>
    </source>
</reference>
<evidence type="ECO:0000313" key="3">
    <source>
        <dbReference type="Proteomes" id="UP000823629"/>
    </source>
</evidence>
<proteinExistence type="predicted"/>